<comment type="caution">
    <text evidence="7">The sequence shown here is derived from an EMBL/GenBank/DDBJ whole genome shotgun (WGS) entry which is preliminary data.</text>
</comment>
<sequence>MEVQLLYLLLITITTTITNFAGGELLLQMPLTINPVIQEVITKRGTIVKLFSGLHPEFFSRLSPVDMVTSLERSLSHVMRNTVSGAVVLGVAARSDGLTTEQLLYNPHNKWTVNVSITEIRAVLKTDEQHLYPLSDNVTVRKLQELGFRVLQHKYNISLENQAEMLHSSNASTFQAIEQDWINVVKYITVTKTNSLAKNYGVSVETLAEALNLTSSELHSVTLGELDKILLKDFRFLLSTTPATTTNSPTTNSATTNSPTTNSPTTNNPTTSNPTIPTKSPTPRDISLPTSLHIGSETTEKSTQPSPKIVTSAPGKPTEGKREGTTKINLALFVGVAAGLLLLLVASSSVWCLRRKRRNCSQNEKNNSKDGVKMNNIWLDKTENPVPPSPEERHQAEQLRFVRSASTSTLGMDSRFKGLRYSTPRPSSSTFTSTSQVPISRNSFLYDHRKEIFV</sequence>
<proteinExistence type="predicted"/>
<reference evidence="7" key="1">
    <citation type="submission" date="2020-04" db="EMBL/GenBank/DDBJ databases">
        <authorList>
            <person name="Alioto T."/>
            <person name="Alioto T."/>
            <person name="Gomez Garrido J."/>
        </authorList>
    </citation>
    <scope>NUCLEOTIDE SEQUENCE</scope>
    <source>
        <strain evidence="7">A484AB</strain>
    </source>
</reference>
<dbReference type="GO" id="GO:0071944">
    <property type="term" value="C:cell periphery"/>
    <property type="evidence" value="ECO:0007669"/>
    <property type="project" value="UniProtKB-ARBA"/>
</dbReference>
<feature type="compositionally biased region" description="Low complexity" evidence="5">
    <location>
        <begin position="241"/>
        <end position="283"/>
    </location>
</feature>
<evidence type="ECO:0000256" key="6">
    <source>
        <dbReference type="SAM" id="Phobius"/>
    </source>
</evidence>
<keyword evidence="2 6" id="KW-0812">Transmembrane</keyword>
<feature type="region of interest" description="Disordered" evidence="5">
    <location>
        <begin position="241"/>
        <end position="322"/>
    </location>
</feature>
<keyword evidence="4 6" id="KW-0472">Membrane</keyword>
<protein>
    <submittedName>
        <fullName evidence="7">Uncharacterized protein</fullName>
    </submittedName>
</protein>
<organism evidence="7 8">
    <name type="scientific">Paramuricea clavata</name>
    <name type="common">Red gorgonian</name>
    <name type="synonym">Violescent sea-whip</name>
    <dbReference type="NCBI Taxonomy" id="317549"/>
    <lineage>
        <taxon>Eukaryota</taxon>
        <taxon>Metazoa</taxon>
        <taxon>Cnidaria</taxon>
        <taxon>Anthozoa</taxon>
        <taxon>Octocorallia</taxon>
        <taxon>Malacalcyonacea</taxon>
        <taxon>Plexauridae</taxon>
        <taxon>Paramuricea</taxon>
    </lineage>
</organism>
<dbReference type="Proteomes" id="UP001152795">
    <property type="component" value="Unassembled WGS sequence"/>
</dbReference>
<dbReference type="EMBL" id="CACRXK020000578">
    <property type="protein sequence ID" value="CAB3983120.1"/>
    <property type="molecule type" value="Genomic_DNA"/>
</dbReference>
<feature type="transmembrane region" description="Helical" evidence="6">
    <location>
        <begin position="330"/>
        <end position="353"/>
    </location>
</feature>
<evidence type="ECO:0000256" key="2">
    <source>
        <dbReference type="ARBA" id="ARBA00022692"/>
    </source>
</evidence>
<evidence type="ECO:0000256" key="4">
    <source>
        <dbReference type="ARBA" id="ARBA00023136"/>
    </source>
</evidence>
<dbReference type="PANTHER" id="PTHR15549:SF6">
    <property type="entry name" value="MID2 DOMAIN-CONTAINING PROTEIN"/>
    <property type="match status" value="1"/>
</dbReference>
<dbReference type="PANTHER" id="PTHR15549">
    <property type="entry name" value="PAIRED IMMUNOGLOBULIN-LIKE TYPE 2 RECEPTOR"/>
    <property type="match status" value="1"/>
</dbReference>
<gene>
    <name evidence="7" type="ORF">PACLA_8A008570</name>
</gene>
<evidence type="ECO:0000256" key="5">
    <source>
        <dbReference type="SAM" id="MobiDB-lite"/>
    </source>
</evidence>
<evidence type="ECO:0000313" key="8">
    <source>
        <dbReference type="Proteomes" id="UP001152795"/>
    </source>
</evidence>
<dbReference type="GO" id="GO:0016020">
    <property type="term" value="C:membrane"/>
    <property type="evidence" value="ECO:0007669"/>
    <property type="project" value="UniProtKB-SubCell"/>
</dbReference>
<keyword evidence="3 6" id="KW-1133">Transmembrane helix</keyword>
<keyword evidence="8" id="KW-1185">Reference proteome</keyword>
<evidence type="ECO:0000256" key="1">
    <source>
        <dbReference type="ARBA" id="ARBA00004167"/>
    </source>
</evidence>
<evidence type="ECO:0000256" key="3">
    <source>
        <dbReference type="ARBA" id="ARBA00022989"/>
    </source>
</evidence>
<dbReference type="AlphaFoldDB" id="A0A6S7GCN2"/>
<dbReference type="InterPro" id="IPR051694">
    <property type="entry name" value="Immunoregulatory_rcpt-like"/>
</dbReference>
<comment type="subcellular location">
    <subcellularLocation>
        <location evidence="1">Membrane</location>
        <topology evidence="1">Single-pass membrane protein</topology>
    </subcellularLocation>
</comment>
<accession>A0A6S7GCN2</accession>
<name>A0A6S7GCN2_PARCT</name>
<evidence type="ECO:0000313" key="7">
    <source>
        <dbReference type="EMBL" id="CAB3983120.1"/>
    </source>
</evidence>